<feature type="domain" description="Glutamate synthase" evidence="4">
    <location>
        <begin position="163"/>
        <end position="479"/>
    </location>
</feature>
<dbReference type="InterPro" id="IPR002932">
    <property type="entry name" value="Glu_synthdom"/>
</dbReference>
<keyword evidence="3" id="KW-0812">Transmembrane</keyword>
<sequence length="552" mass="60185">MHGLPRLRPPGRYTIFIACIALVILCGLFASHLPFGRFWAWLFAALTLVGVHDLLQTRHAITRNYPVIGHMRFIFEAVRPEMRQYFFETDAESLPFSRAQRSLVYQRAKAEADQRPFGTTLDTYADRYEFMGHSIRTAPLADPKTFRITIGNAQCSQPYSGSVLNISAMSFGALSANAIMSLNRGAKLGEFCQDTGEGSVSPYHLRHGGDLVWQIASGYFGCRNPDGSFSPEKFTARAADPRIRMIEIKVSQGAKPGHGGILPATKITPEIAETRGIPMGHDCVSPPSHSRFHTPLEMMAFVKELRELSGGKPVGFKLAIGQPWEFMAIVKAMLETGITPDFVVVDGSEGGTGSAPVEFTDNMGVPLREALLFVHNTLVGAGLRDQIRVGAAGKIISAFDIACAMALGADWVNSARGFMFAVGCIQSRTCHTNHCPTGVATQDPLRQRAVVVTDKAQRVANFHRSTLHALAELLAAAGLRHPSEIAPHHIARRVNSTEIRLFSHLFPFLEEGELLGGGGAHPFYADAWRIARADSFAPADAPRTDIRVKAAA</sequence>
<dbReference type="InterPro" id="IPR024188">
    <property type="entry name" value="GltB"/>
</dbReference>
<protein>
    <submittedName>
        <fullName evidence="5">FMN-binding glutamate synthase family protein</fullName>
    </submittedName>
</protein>
<dbReference type="CDD" id="cd02808">
    <property type="entry name" value="GltS_FMN"/>
    <property type="match status" value="1"/>
</dbReference>
<evidence type="ECO:0000256" key="1">
    <source>
        <dbReference type="ARBA" id="ARBA00009716"/>
    </source>
</evidence>
<dbReference type="Pfam" id="PF01645">
    <property type="entry name" value="Glu_synthase"/>
    <property type="match status" value="1"/>
</dbReference>
<evidence type="ECO:0000313" key="5">
    <source>
        <dbReference type="EMBL" id="MFC3639277.1"/>
    </source>
</evidence>
<evidence type="ECO:0000259" key="4">
    <source>
        <dbReference type="Pfam" id="PF01645"/>
    </source>
</evidence>
<dbReference type="EMBL" id="JBHRYC010000086">
    <property type="protein sequence ID" value="MFC3639277.1"/>
    <property type="molecule type" value="Genomic_DNA"/>
</dbReference>
<dbReference type="PANTHER" id="PTHR43819:SF1">
    <property type="entry name" value="ARCHAEAL-TYPE GLUTAMATE SYNTHASE [NADPH]"/>
    <property type="match status" value="1"/>
</dbReference>
<dbReference type="InterPro" id="IPR027283">
    <property type="entry name" value="YerD"/>
</dbReference>
<name>A0ABV7UL39_9HYPH</name>
<feature type="transmembrane region" description="Helical" evidence="3">
    <location>
        <begin position="12"/>
        <end position="32"/>
    </location>
</feature>
<comment type="caution">
    <text evidence="5">The sequence shown here is derived from an EMBL/GenBank/DDBJ whole genome shotgun (WGS) entry which is preliminary data.</text>
</comment>
<dbReference type="PIRSF" id="PIRSF006429">
    <property type="entry name" value="GOGAT_lg_2"/>
    <property type="match status" value="1"/>
</dbReference>
<keyword evidence="6" id="KW-1185">Reference proteome</keyword>
<accession>A0ABV7UL39</accession>
<evidence type="ECO:0000256" key="3">
    <source>
        <dbReference type="SAM" id="Phobius"/>
    </source>
</evidence>
<dbReference type="PIRSF" id="PIRSF500060">
    <property type="entry name" value="UCP500060"/>
    <property type="match status" value="1"/>
</dbReference>
<dbReference type="Proteomes" id="UP001595704">
    <property type="component" value="Unassembled WGS sequence"/>
</dbReference>
<proteinExistence type="inferred from homology"/>
<dbReference type="SUPFAM" id="SSF51395">
    <property type="entry name" value="FMN-linked oxidoreductases"/>
    <property type="match status" value="1"/>
</dbReference>
<reference evidence="6" key="1">
    <citation type="journal article" date="2019" name="Int. J. Syst. Evol. Microbiol.">
        <title>The Global Catalogue of Microorganisms (GCM) 10K type strain sequencing project: providing services to taxonomists for standard genome sequencing and annotation.</title>
        <authorList>
            <consortium name="The Broad Institute Genomics Platform"/>
            <consortium name="The Broad Institute Genome Sequencing Center for Infectious Disease"/>
            <person name="Wu L."/>
            <person name="Ma J."/>
        </authorList>
    </citation>
    <scope>NUCLEOTIDE SEQUENCE [LARGE SCALE GENOMIC DNA]</scope>
    <source>
        <strain evidence="6">KCTC 42282</strain>
    </source>
</reference>
<organism evidence="5 6">
    <name type="scientific">Camelimonas fluminis</name>
    <dbReference type="NCBI Taxonomy" id="1576911"/>
    <lineage>
        <taxon>Bacteria</taxon>
        <taxon>Pseudomonadati</taxon>
        <taxon>Pseudomonadota</taxon>
        <taxon>Alphaproteobacteria</taxon>
        <taxon>Hyphomicrobiales</taxon>
        <taxon>Chelatococcaceae</taxon>
        <taxon>Camelimonas</taxon>
    </lineage>
</organism>
<keyword evidence="3" id="KW-0472">Membrane</keyword>
<gene>
    <name evidence="5" type="ORF">ACFONL_18190</name>
</gene>
<dbReference type="Gene3D" id="3.20.20.70">
    <property type="entry name" value="Aldolase class I"/>
    <property type="match status" value="1"/>
</dbReference>
<dbReference type="InterPro" id="IPR013785">
    <property type="entry name" value="Aldolase_TIM"/>
</dbReference>
<dbReference type="PANTHER" id="PTHR43819">
    <property type="entry name" value="ARCHAEAL-TYPE GLUTAMATE SYNTHASE [NADPH]"/>
    <property type="match status" value="1"/>
</dbReference>
<keyword evidence="3" id="KW-1133">Transmembrane helix</keyword>
<comment type="similarity">
    <text evidence="1 2">Belongs to the glutamate synthase family.</text>
</comment>
<evidence type="ECO:0000256" key="2">
    <source>
        <dbReference type="PIRNR" id="PIRNR006429"/>
    </source>
</evidence>
<evidence type="ECO:0000313" key="6">
    <source>
        <dbReference type="Proteomes" id="UP001595704"/>
    </source>
</evidence>
<dbReference type="RefSeq" id="WP_191318673.1">
    <property type="nucleotide sequence ID" value="NZ_BNCG01000003.1"/>
</dbReference>